<dbReference type="InterPro" id="IPR050802">
    <property type="entry name" value="EF-GSTs"/>
</dbReference>
<comment type="caution">
    <text evidence="8">The sequence shown here is derived from an EMBL/GenBank/DDBJ whole genome shotgun (WGS) entry which is preliminary data.</text>
</comment>
<dbReference type="InterPro" id="IPR010987">
    <property type="entry name" value="Glutathione-S-Trfase_C-like"/>
</dbReference>
<dbReference type="GO" id="GO:0003746">
    <property type="term" value="F:translation elongation factor activity"/>
    <property type="evidence" value="ECO:0007669"/>
    <property type="project" value="UniProtKB-UniRule"/>
</dbReference>
<evidence type="ECO:0000313" key="8">
    <source>
        <dbReference type="EMBL" id="CAH7682314.1"/>
    </source>
</evidence>
<dbReference type="EMBL" id="CALTRL010004007">
    <property type="protein sequence ID" value="CAH7682314.1"/>
    <property type="molecule type" value="Genomic_DNA"/>
</dbReference>
<dbReference type="InterPro" id="IPR004045">
    <property type="entry name" value="Glutathione_S-Trfase_N"/>
</dbReference>
<dbReference type="PROSITE" id="PS50405">
    <property type="entry name" value="GST_CTER"/>
    <property type="match status" value="1"/>
</dbReference>
<evidence type="ECO:0000259" key="7">
    <source>
        <dbReference type="PROSITE" id="PS50405"/>
    </source>
</evidence>
<dbReference type="PANTHER" id="PTHR43986">
    <property type="entry name" value="ELONGATION FACTOR 1-GAMMA"/>
    <property type="match status" value="1"/>
</dbReference>
<dbReference type="Pfam" id="PF00647">
    <property type="entry name" value="EF1G"/>
    <property type="match status" value="1"/>
</dbReference>
<evidence type="ECO:0000256" key="2">
    <source>
        <dbReference type="ARBA" id="ARBA00022917"/>
    </source>
</evidence>
<protein>
    <submittedName>
        <fullName evidence="8">Elongation factor 1-gamma 1</fullName>
    </submittedName>
</protein>
<evidence type="ECO:0000259" key="5">
    <source>
        <dbReference type="PROSITE" id="PS50040"/>
    </source>
</evidence>
<dbReference type="FunFam" id="3.30.70.1010:FF:000001">
    <property type="entry name" value="Elongation factor 1-gamma 1"/>
    <property type="match status" value="1"/>
</dbReference>
<feature type="domain" description="EF-1-gamma C-terminal" evidence="5">
    <location>
        <begin position="253"/>
        <end position="408"/>
    </location>
</feature>
<dbReference type="InterPro" id="IPR036249">
    <property type="entry name" value="Thioredoxin-like_sf"/>
</dbReference>
<accession>A0AAV0B5K0</accession>
<evidence type="ECO:0000256" key="1">
    <source>
        <dbReference type="ARBA" id="ARBA00022768"/>
    </source>
</evidence>
<dbReference type="SMART" id="SM01183">
    <property type="entry name" value="EF1G"/>
    <property type="match status" value="1"/>
</dbReference>
<reference evidence="8" key="1">
    <citation type="submission" date="2022-06" db="EMBL/GenBank/DDBJ databases">
        <authorList>
            <consortium name="SYNGENTA / RWTH Aachen University"/>
        </authorList>
    </citation>
    <scope>NUCLEOTIDE SEQUENCE</scope>
</reference>
<sequence length="408" mass="46279">MTYKIYGLKENPRFRVSLVAALYEGVDLEIRETRPNSGDTEYLALFPLARGKTPAFEGPGISISESVAISHYICSISNKTKLLGSSKEAAAEVLQWSLVINSDFVSSLFEQILFLPPFNLPYNKSSVSMAEKKFAELALIIEKHLQTRTFLVGERITLADIYLASYLVKGFEIVLDASWRACHPNLVRHALTMSHQPHFFSVLGKEPVLIEQKLVYVPPKKEKAPSKPAAKADKKEAANDEEEPALAQEEPKAKHPCEALGPAKCFPFDEWKRKYSNSEFPEAMEWLEKNIDLSEYSFWRVTYKYNDELTQIFMSSNLIGGFHNRLEASRKYLFGSAGVYGKANASKIQGAYMIRGADHKPVFEVAPDWESYEFAPLDFKKDIDFIKGCWNWDNTFDGLEYSDGKVFK</sequence>
<dbReference type="SUPFAM" id="SSF89942">
    <property type="entry name" value="eEF1-gamma domain"/>
    <property type="match status" value="1"/>
</dbReference>
<dbReference type="Proteomes" id="UP001153365">
    <property type="component" value="Unassembled WGS sequence"/>
</dbReference>
<dbReference type="Pfam" id="PF02798">
    <property type="entry name" value="GST_N"/>
    <property type="match status" value="1"/>
</dbReference>
<feature type="region of interest" description="Disordered" evidence="4">
    <location>
        <begin position="221"/>
        <end position="254"/>
    </location>
</feature>
<dbReference type="GO" id="GO:0005737">
    <property type="term" value="C:cytoplasm"/>
    <property type="evidence" value="ECO:0007669"/>
    <property type="project" value="TreeGrafter"/>
</dbReference>
<evidence type="ECO:0000256" key="3">
    <source>
        <dbReference type="PROSITE-ProRule" id="PRU00519"/>
    </source>
</evidence>
<keyword evidence="2 3" id="KW-0648">Protein biosynthesis</keyword>
<proteinExistence type="predicted"/>
<name>A0AAV0B5K0_PHAPC</name>
<dbReference type="PROSITE" id="PS50040">
    <property type="entry name" value="EF1G_C"/>
    <property type="match status" value="1"/>
</dbReference>
<evidence type="ECO:0000259" key="6">
    <source>
        <dbReference type="PROSITE" id="PS50404"/>
    </source>
</evidence>
<gene>
    <name evidence="8" type="ORF">PPACK8108_LOCUS15162</name>
</gene>
<dbReference type="GO" id="GO:0005634">
    <property type="term" value="C:nucleus"/>
    <property type="evidence" value="ECO:0007669"/>
    <property type="project" value="TreeGrafter"/>
</dbReference>
<dbReference type="Gene3D" id="1.20.1050.10">
    <property type="match status" value="1"/>
</dbReference>
<dbReference type="InterPro" id="IPR040079">
    <property type="entry name" value="Glutathione_S-Trfase"/>
</dbReference>
<dbReference type="FunFam" id="1.20.1050.10:FF:000006">
    <property type="entry name" value="Elongation factor 1 gamma"/>
    <property type="match status" value="1"/>
</dbReference>
<keyword evidence="1 3" id="KW-0251">Elongation factor</keyword>
<feature type="domain" description="GST C-terminal" evidence="7">
    <location>
        <begin position="86"/>
        <end position="216"/>
    </location>
</feature>
<dbReference type="AlphaFoldDB" id="A0AAV0B5K0"/>
<dbReference type="SUPFAM" id="SSF47616">
    <property type="entry name" value="GST C-terminal domain-like"/>
    <property type="match status" value="1"/>
</dbReference>
<dbReference type="PANTHER" id="PTHR43986:SF1">
    <property type="entry name" value="ELONGATION FACTOR 1-GAMMA"/>
    <property type="match status" value="1"/>
</dbReference>
<evidence type="ECO:0000313" key="9">
    <source>
        <dbReference type="Proteomes" id="UP001153365"/>
    </source>
</evidence>
<dbReference type="InterPro" id="IPR001662">
    <property type="entry name" value="EF1B_G_C"/>
</dbReference>
<evidence type="ECO:0000256" key="4">
    <source>
        <dbReference type="SAM" id="MobiDB-lite"/>
    </source>
</evidence>
<dbReference type="InterPro" id="IPR036282">
    <property type="entry name" value="Glutathione-S-Trfase_C_sf"/>
</dbReference>
<feature type="compositionally biased region" description="Basic and acidic residues" evidence="4">
    <location>
        <begin position="221"/>
        <end position="238"/>
    </location>
</feature>
<dbReference type="SFLD" id="SFLDS00019">
    <property type="entry name" value="Glutathione_Transferase_(cytos"/>
    <property type="match status" value="1"/>
</dbReference>
<feature type="domain" description="GST N-terminal" evidence="6">
    <location>
        <begin position="1"/>
        <end position="81"/>
    </location>
</feature>
<dbReference type="InterPro" id="IPR036433">
    <property type="entry name" value="EF1B_G_C_sf"/>
</dbReference>
<dbReference type="InterPro" id="IPR004046">
    <property type="entry name" value="GST_C"/>
</dbReference>
<dbReference type="Pfam" id="PF00043">
    <property type="entry name" value="GST_C"/>
    <property type="match status" value="1"/>
</dbReference>
<dbReference type="Gene3D" id="3.30.70.1010">
    <property type="entry name" value="Translation elongation factor EF1B, gamma chain, conserved domain"/>
    <property type="match status" value="1"/>
</dbReference>
<dbReference type="Gene3D" id="3.40.30.10">
    <property type="entry name" value="Glutaredoxin"/>
    <property type="match status" value="1"/>
</dbReference>
<organism evidence="8 9">
    <name type="scientific">Phakopsora pachyrhizi</name>
    <name type="common">Asian soybean rust disease fungus</name>
    <dbReference type="NCBI Taxonomy" id="170000"/>
    <lineage>
        <taxon>Eukaryota</taxon>
        <taxon>Fungi</taxon>
        <taxon>Dikarya</taxon>
        <taxon>Basidiomycota</taxon>
        <taxon>Pucciniomycotina</taxon>
        <taxon>Pucciniomycetes</taxon>
        <taxon>Pucciniales</taxon>
        <taxon>Phakopsoraceae</taxon>
        <taxon>Phakopsora</taxon>
    </lineage>
</organism>
<dbReference type="PROSITE" id="PS50404">
    <property type="entry name" value="GST_NTER"/>
    <property type="match status" value="1"/>
</dbReference>
<dbReference type="CDD" id="cd03181">
    <property type="entry name" value="GST_C_EF1Bgamma_like"/>
    <property type="match status" value="1"/>
</dbReference>
<keyword evidence="9" id="KW-1185">Reference proteome</keyword>
<dbReference type="SUPFAM" id="SSF52833">
    <property type="entry name" value="Thioredoxin-like"/>
    <property type="match status" value="1"/>
</dbReference>